<feature type="domain" description="tRNA synthetases class I (E and Q) anti-codon binding" evidence="12">
    <location>
        <begin position="461"/>
        <end position="533"/>
    </location>
</feature>
<comment type="similarity">
    <text evidence="8 9">Belongs to the class-I aminoacyl-tRNA synthetase family.</text>
</comment>
<evidence type="ECO:0000256" key="5">
    <source>
        <dbReference type="ARBA" id="ARBA00022917"/>
    </source>
</evidence>
<dbReference type="HAMAP" id="MF_00126">
    <property type="entry name" value="Gln_tRNA_synth"/>
    <property type="match status" value="1"/>
</dbReference>
<comment type="caution">
    <text evidence="13">The sequence shown here is derived from an EMBL/GenBank/DDBJ whole genome shotgun (WGS) entry which is preliminary data.</text>
</comment>
<comment type="catalytic activity">
    <reaction evidence="7 8">
        <text>tRNA(Gln) + L-glutamine + ATP = L-glutaminyl-tRNA(Gln) + AMP + diphosphate</text>
        <dbReference type="Rhea" id="RHEA:20121"/>
        <dbReference type="Rhea" id="RHEA-COMP:9662"/>
        <dbReference type="Rhea" id="RHEA-COMP:9681"/>
        <dbReference type="ChEBI" id="CHEBI:30616"/>
        <dbReference type="ChEBI" id="CHEBI:33019"/>
        <dbReference type="ChEBI" id="CHEBI:58359"/>
        <dbReference type="ChEBI" id="CHEBI:78442"/>
        <dbReference type="ChEBI" id="CHEBI:78521"/>
        <dbReference type="ChEBI" id="CHEBI:456215"/>
        <dbReference type="EC" id="6.1.1.18"/>
    </reaction>
</comment>
<dbReference type="Pfam" id="PF20974">
    <property type="entry name" value="tRNA-synt_1c_C2"/>
    <property type="match status" value="1"/>
</dbReference>
<keyword evidence="4 8" id="KW-0067">ATP-binding</keyword>
<sequence>MSETETPKLDFIREIIAADLASGKHATTITRFPPEPNGYLHIGHAKAICLSFGIAQENASTGAKCHLRFDDTNPEKEESEYVESIKEDVKWLGFDWGDNLYFASNYFDYFHDCAVELIKKGLAYVDRQSPEKIKETRGNLQVPGTASPSRDASVDENLELFARMRAGDFKEGEAVLRAKIDMASPNMVMRDPVIYRVLHAHHHNTGDAWCIYPMYDFAHPLEDAKEHVTHSLCTLEFEIHRPFYEWVIANCPVPAKPRQIEFSRLNLNFTVMSKRKLLTLVKEGRVNSWDDPRMPTLSGLRRRGYPAAAIRSFCKGLGITKFKGTTDIALLEHEVRGHLNEVAPRRMAVLDPLKLVITNYEEDRSEEVPVPNHPGKPEMGERHVLLTRELWIERDDFMEDPPKKFFRLGPDRYVRLRGGYIVKCTGFEKDAEGNVSEVHCEYLPGTIGSDAPEGVKCKAAIHWVSAKEGREAEVRLYDRLFSVPDPDGADEGFVSVLNPESLKTVTAWVEPMLADAEPETVYQFERVGYFVADRRDHVAGEKLVFNRTVALRDSWGGKK</sequence>
<dbReference type="SUPFAM" id="SSF50715">
    <property type="entry name" value="Ribosomal protein L25-like"/>
    <property type="match status" value="1"/>
</dbReference>
<dbReference type="InterPro" id="IPR022861">
    <property type="entry name" value="Gln_tRNA_ligase_bac"/>
</dbReference>
<organism evidence="13 14">
    <name type="scientific">Haloferula chungangensis</name>
    <dbReference type="NCBI Taxonomy" id="1048331"/>
    <lineage>
        <taxon>Bacteria</taxon>
        <taxon>Pseudomonadati</taxon>
        <taxon>Verrucomicrobiota</taxon>
        <taxon>Verrucomicrobiia</taxon>
        <taxon>Verrucomicrobiales</taxon>
        <taxon>Verrucomicrobiaceae</taxon>
        <taxon>Haloferula</taxon>
    </lineage>
</organism>
<dbReference type="Gene3D" id="2.40.240.10">
    <property type="entry name" value="Ribosomal Protein L25, Chain P"/>
    <property type="match status" value="2"/>
</dbReference>
<evidence type="ECO:0000313" key="14">
    <source>
        <dbReference type="Proteomes" id="UP001596472"/>
    </source>
</evidence>
<dbReference type="Gene3D" id="3.40.50.620">
    <property type="entry name" value="HUPs"/>
    <property type="match status" value="1"/>
</dbReference>
<evidence type="ECO:0000256" key="4">
    <source>
        <dbReference type="ARBA" id="ARBA00022840"/>
    </source>
</evidence>
<keyword evidence="1 8" id="KW-0963">Cytoplasm</keyword>
<feature type="binding site" evidence="8">
    <location>
        <begin position="264"/>
        <end position="265"/>
    </location>
    <ligand>
        <name>ATP</name>
        <dbReference type="ChEBI" id="CHEBI:30616"/>
    </ligand>
</feature>
<reference evidence="14" key="1">
    <citation type="journal article" date="2019" name="Int. J. Syst. Evol. Microbiol.">
        <title>The Global Catalogue of Microorganisms (GCM) 10K type strain sequencing project: providing services to taxonomists for standard genome sequencing and annotation.</title>
        <authorList>
            <consortium name="The Broad Institute Genomics Platform"/>
            <consortium name="The Broad Institute Genome Sequencing Center for Infectious Disease"/>
            <person name="Wu L."/>
            <person name="Ma J."/>
        </authorList>
    </citation>
    <scope>NUCLEOTIDE SEQUENCE [LARGE SCALE GENOMIC DNA]</scope>
    <source>
        <strain evidence="14">CGMCC 4.1467</strain>
    </source>
</reference>
<feature type="binding site" evidence="8">
    <location>
        <position position="70"/>
    </location>
    <ligand>
        <name>L-glutamine</name>
        <dbReference type="ChEBI" id="CHEBI:58359"/>
    </ligand>
</feature>
<evidence type="ECO:0000259" key="10">
    <source>
        <dbReference type="Pfam" id="PF00749"/>
    </source>
</evidence>
<dbReference type="PANTHER" id="PTHR43097">
    <property type="entry name" value="GLUTAMINE-TRNA LIGASE"/>
    <property type="match status" value="1"/>
</dbReference>
<keyword evidence="5 8" id="KW-0648">Protein biosynthesis</keyword>
<evidence type="ECO:0000256" key="9">
    <source>
        <dbReference type="RuleBase" id="RU363037"/>
    </source>
</evidence>
<dbReference type="Gene3D" id="3.90.800.10">
    <property type="entry name" value="Glutamyl-tRNA Synthetase, Domain 3"/>
    <property type="match status" value="1"/>
</dbReference>
<dbReference type="PRINTS" id="PR00987">
    <property type="entry name" value="TRNASYNTHGLU"/>
</dbReference>
<dbReference type="Proteomes" id="UP001596472">
    <property type="component" value="Unassembled WGS sequence"/>
</dbReference>
<feature type="short sequence motif" description="'KMSKS' region" evidence="8">
    <location>
        <begin position="271"/>
        <end position="275"/>
    </location>
</feature>
<dbReference type="InterPro" id="IPR011035">
    <property type="entry name" value="Ribosomal_bL25/Gln-tRNA_synth"/>
</dbReference>
<evidence type="ECO:0000256" key="8">
    <source>
        <dbReference type="HAMAP-Rule" id="MF_00126"/>
    </source>
</evidence>
<dbReference type="InterPro" id="IPR049437">
    <property type="entry name" value="tRNA-synt_1c_C2"/>
</dbReference>
<feature type="domain" description="Glutamyl/glutaminyl-tRNA synthetase class Ib catalytic" evidence="10">
    <location>
        <begin position="30"/>
        <end position="324"/>
    </location>
</feature>
<evidence type="ECO:0000259" key="11">
    <source>
        <dbReference type="Pfam" id="PF03950"/>
    </source>
</evidence>
<comment type="caution">
    <text evidence="8">Lacks conserved residue(s) required for the propagation of feature annotation.</text>
</comment>
<dbReference type="InterPro" id="IPR020056">
    <property type="entry name" value="Rbsml_bL25/Gln-tRNA_synth_N"/>
</dbReference>
<dbReference type="InterPro" id="IPR004514">
    <property type="entry name" value="Gln-tRNA-synth"/>
</dbReference>
<feature type="short sequence motif" description="'HIGH' region" evidence="8">
    <location>
        <begin position="34"/>
        <end position="44"/>
    </location>
</feature>
<feature type="binding site" evidence="8">
    <location>
        <position position="234"/>
    </location>
    <ligand>
        <name>ATP</name>
        <dbReference type="ChEBI" id="CHEBI:30616"/>
    </ligand>
</feature>
<dbReference type="Pfam" id="PF00749">
    <property type="entry name" value="tRNA-synt_1c"/>
    <property type="match status" value="1"/>
</dbReference>
<comment type="subcellular location">
    <subcellularLocation>
        <location evidence="8">Cytoplasm</location>
    </subcellularLocation>
</comment>
<dbReference type="InterPro" id="IPR014729">
    <property type="entry name" value="Rossmann-like_a/b/a_fold"/>
</dbReference>
<keyword evidence="2 8" id="KW-0436">Ligase</keyword>
<accession>A0ABW2L0Q3</accession>
<dbReference type="PANTHER" id="PTHR43097:SF5">
    <property type="entry name" value="GLUTAMATE--TRNA LIGASE"/>
    <property type="match status" value="1"/>
</dbReference>
<feature type="binding site" evidence="8">
    <location>
        <begin position="35"/>
        <end position="37"/>
    </location>
    <ligand>
        <name>ATP</name>
        <dbReference type="ChEBI" id="CHEBI:30616"/>
    </ligand>
</feature>
<keyword evidence="6 8" id="KW-0030">Aminoacyl-tRNA synthetase</keyword>
<evidence type="ECO:0000259" key="12">
    <source>
        <dbReference type="Pfam" id="PF20974"/>
    </source>
</evidence>
<dbReference type="InterPro" id="IPR001412">
    <property type="entry name" value="aa-tRNA-synth_I_CS"/>
</dbReference>
<dbReference type="InterPro" id="IPR020059">
    <property type="entry name" value="Glu/Gln-tRNA-synth_Ib_codon-bd"/>
</dbReference>
<feature type="binding site" evidence="8">
    <location>
        <begin position="272"/>
        <end position="274"/>
    </location>
    <ligand>
        <name>ATP</name>
        <dbReference type="ChEBI" id="CHEBI:30616"/>
    </ligand>
</feature>
<dbReference type="InterPro" id="IPR000924">
    <property type="entry name" value="Glu/Gln-tRNA-synth"/>
</dbReference>
<feature type="binding site" evidence="8">
    <location>
        <position position="215"/>
    </location>
    <ligand>
        <name>L-glutamine</name>
        <dbReference type="ChEBI" id="CHEBI:58359"/>
    </ligand>
</feature>
<name>A0ABW2L0Q3_9BACT</name>
<keyword evidence="3 8" id="KW-0547">Nucleotide-binding</keyword>
<dbReference type="RefSeq" id="WP_379708454.1">
    <property type="nucleotide sequence ID" value="NZ_JBHTBS010000001.1"/>
</dbReference>
<protein>
    <recommendedName>
        <fullName evidence="8">Glutamine--tRNA ligase</fullName>
        <ecNumber evidence="8">6.1.1.18</ecNumber>
    </recommendedName>
    <alternativeName>
        <fullName evidence="8">Glutaminyl-tRNA synthetase</fullName>
        <shortName evidence="8">GlnRS</shortName>
    </alternativeName>
</protein>
<dbReference type="GO" id="GO:0016874">
    <property type="term" value="F:ligase activity"/>
    <property type="evidence" value="ECO:0007669"/>
    <property type="project" value="UniProtKB-KW"/>
</dbReference>
<evidence type="ECO:0000313" key="13">
    <source>
        <dbReference type="EMBL" id="MFC7335892.1"/>
    </source>
</evidence>
<evidence type="ECO:0000256" key="7">
    <source>
        <dbReference type="ARBA" id="ARBA00048270"/>
    </source>
</evidence>
<dbReference type="SUPFAM" id="SSF52374">
    <property type="entry name" value="Nucleotidylyl transferase"/>
    <property type="match status" value="1"/>
</dbReference>
<dbReference type="Gene3D" id="1.10.1160.10">
    <property type="entry name" value="Glutamyl-trna Synthetase, Domain 2"/>
    <property type="match status" value="1"/>
</dbReference>
<evidence type="ECO:0000256" key="1">
    <source>
        <dbReference type="ARBA" id="ARBA00022490"/>
    </source>
</evidence>
<evidence type="ECO:0000256" key="3">
    <source>
        <dbReference type="ARBA" id="ARBA00022741"/>
    </source>
</evidence>
<dbReference type="NCBIfam" id="NF011291">
    <property type="entry name" value="PRK14703.1"/>
    <property type="match status" value="1"/>
</dbReference>
<feature type="binding site" evidence="8">
    <location>
        <begin position="41"/>
        <end position="47"/>
    </location>
    <ligand>
        <name>ATP</name>
        <dbReference type="ChEBI" id="CHEBI:30616"/>
    </ligand>
</feature>
<dbReference type="EMBL" id="JBHTBS010000001">
    <property type="protein sequence ID" value="MFC7335892.1"/>
    <property type="molecule type" value="Genomic_DNA"/>
</dbReference>
<gene>
    <name evidence="8" type="primary">glnS</name>
    <name evidence="13" type="ORF">ACFQY0_01780</name>
</gene>
<comment type="subunit">
    <text evidence="8">Monomer.</text>
</comment>
<dbReference type="PROSITE" id="PS00178">
    <property type="entry name" value="AA_TRNA_LIGASE_I"/>
    <property type="match status" value="1"/>
</dbReference>
<proteinExistence type="inferred from homology"/>
<dbReference type="InterPro" id="IPR020061">
    <property type="entry name" value="Glu_tRNA_lig_a-bdl"/>
</dbReference>
<dbReference type="InterPro" id="IPR050132">
    <property type="entry name" value="Gln/Glu-tRNA_Ligase"/>
</dbReference>
<evidence type="ECO:0000256" key="2">
    <source>
        <dbReference type="ARBA" id="ARBA00022598"/>
    </source>
</evidence>
<dbReference type="NCBIfam" id="TIGR00440">
    <property type="entry name" value="glnS"/>
    <property type="match status" value="1"/>
</dbReference>
<evidence type="ECO:0000256" key="6">
    <source>
        <dbReference type="ARBA" id="ARBA00023146"/>
    </source>
</evidence>
<feature type="domain" description="Glutamyl/glutaminyl-tRNA synthetase class Ib anti-codon binding" evidence="11">
    <location>
        <begin position="343"/>
        <end position="442"/>
    </location>
</feature>
<dbReference type="EC" id="6.1.1.18" evidence="8"/>
<dbReference type="Pfam" id="PF03950">
    <property type="entry name" value="tRNA-synt_1c_C"/>
    <property type="match status" value="1"/>
</dbReference>
<dbReference type="InterPro" id="IPR020058">
    <property type="entry name" value="Glu/Gln-tRNA-synth_Ib_cat-dom"/>
</dbReference>
<keyword evidence="14" id="KW-1185">Reference proteome</keyword>